<keyword evidence="4" id="KW-1185">Reference proteome</keyword>
<feature type="transmembrane region" description="Helical" evidence="1">
    <location>
        <begin position="583"/>
        <end position="607"/>
    </location>
</feature>
<accession>A0ABY2DK95</accession>
<name>A0ABY2DK95_9ACTN</name>
<dbReference type="Proteomes" id="UP000295626">
    <property type="component" value="Unassembled WGS sequence"/>
</dbReference>
<reference evidence="3 4" key="1">
    <citation type="submission" date="2019-02" db="EMBL/GenBank/DDBJ databases">
        <title>Draft genome sequences of novel Actinobacteria.</title>
        <authorList>
            <person name="Sahin N."/>
            <person name="Ay H."/>
            <person name="Saygin H."/>
        </authorList>
    </citation>
    <scope>NUCLEOTIDE SEQUENCE [LARGE SCALE GENOMIC DNA]</scope>
    <source>
        <strain evidence="3 4">JCM 30529</strain>
    </source>
</reference>
<evidence type="ECO:0000313" key="4">
    <source>
        <dbReference type="Proteomes" id="UP000295626"/>
    </source>
</evidence>
<dbReference type="PROSITE" id="PS50837">
    <property type="entry name" value="NACHT"/>
    <property type="match status" value="1"/>
</dbReference>
<dbReference type="Gene3D" id="3.40.50.300">
    <property type="entry name" value="P-loop containing nucleotide triphosphate hydrolases"/>
    <property type="match status" value="1"/>
</dbReference>
<organism evidence="3 4">
    <name type="scientific">Micromonospora fluostatini</name>
    <dbReference type="NCBI Taxonomy" id="1629071"/>
    <lineage>
        <taxon>Bacteria</taxon>
        <taxon>Bacillati</taxon>
        <taxon>Actinomycetota</taxon>
        <taxon>Actinomycetes</taxon>
        <taxon>Micromonosporales</taxon>
        <taxon>Micromonosporaceae</taxon>
        <taxon>Micromonospora</taxon>
    </lineage>
</organism>
<dbReference type="EMBL" id="SMKE01000074">
    <property type="protein sequence ID" value="TDC00964.1"/>
    <property type="molecule type" value="Genomic_DNA"/>
</dbReference>
<keyword evidence="1" id="KW-1133">Transmembrane helix</keyword>
<evidence type="ECO:0000259" key="2">
    <source>
        <dbReference type="PROSITE" id="PS50837"/>
    </source>
</evidence>
<comment type="caution">
    <text evidence="3">The sequence shown here is derived from an EMBL/GenBank/DDBJ whole genome shotgun (WGS) entry which is preliminary data.</text>
</comment>
<feature type="transmembrane region" description="Helical" evidence="1">
    <location>
        <begin position="613"/>
        <end position="646"/>
    </location>
</feature>
<dbReference type="InterPro" id="IPR027417">
    <property type="entry name" value="P-loop_NTPase"/>
</dbReference>
<dbReference type="SUPFAM" id="SSF52540">
    <property type="entry name" value="P-loop containing nucleoside triphosphate hydrolases"/>
    <property type="match status" value="1"/>
</dbReference>
<dbReference type="Pfam" id="PF05729">
    <property type="entry name" value="NACHT"/>
    <property type="match status" value="1"/>
</dbReference>
<proteinExistence type="predicted"/>
<feature type="transmembrane region" description="Helical" evidence="1">
    <location>
        <begin position="545"/>
        <end position="562"/>
    </location>
</feature>
<dbReference type="InterPro" id="IPR007111">
    <property type="entry name" value="NACHT_NTPase"/>
</dbReference>
<feature type="transmembrane region" description="Helical" evidence="1">
    <location>
        <begin position="509"/>
        <end position="533"/>
    </location>
</feature>
<gene>
    <name evidence="3" type="ORF">E1091_03815</name>
</gene>
<feature type="transmembrane region" description="Helical" evidence="1">
    <location>
        <begin position="443"/>
        <end position="463"/>
    </location>
</feature>
<sequence>MAFTVCILVAATGIGLAYVHVHDLERAADWAQLFSLVLALVPLAAWWRAGGRTTGTTPDQADRAQRALATAVLRQWRHEIVLRQLDDPMSLAVRWRLVEFDRGERVSSQSRPDFMRSLLRIGRRRFEGRTDDIAVMVDAFRKLDPPRLVILGEPGMGKTTLASLLLRELLRDNDATSQVPVLFSLSGWRATEESLHDWLARRLATDYPMLRAAEFGTDAPRVLVTDRRILPILDGLDEIPDSLRPAAISEINAVTTRDDAVVVTCRTAEYEATLALGAGVRGGAVIVPLPPRPPDVVAYLTSLLRSQHGRRHVWSEVLQELATGRPTPLAVALATPLNLWLLRKIYIDSDNDPRTLRNRTTFPDPGAITGYLLDHLTTTLVSAGRPGIPATSSRRVWRPEDAQRWLSFLACHLDRTGSRDLAWWQLRHSVTVRPVHRAVTGTALGLLFALLSGVTAGLVGLALDVPMLAATTGLVGGFMVGLAFGLAADTTATPAYADLRLRPERVSSLLRTVGYATVTWLAIGVAVGVLLTITGVDVGAIGPPVIGTAFGLVYGFMVWVATPVTDYRVQSPASVLRGDLQLALLRTMVFVLVGGTVAALTATVMGGAAPYVVFALATAFMVALIVGAPPKVASSVYLSMTVILALRGRSPLRLMRFLEYAHQLGLLRQSGPVYQFRHAMLQHRLAQACPCPARPANPV</sequence>
<feature type="transmembrane region" description="Helical" evidence="1">
    <location>
        <begin position="27"/>
        <end position="47"/>
    </location>
</feature>
<keyword evidence="1" id="KW-0812">Transmembrane</keyword>
<evidence type="ECO:0000256" key="1">
    <source>
        <dbReference type="SAM" id="Phobius"/>
    </source>
</evidence>
<keyword evidence="1" id="KW-0472">Membrane</keyword>
<protein>
    <submittedName>
        <fullName evidence="3">NACHT domain-containing protein</fullName>
    </submittedName>
</protein>
<feature type="transmembrane region" description="Helical" evidence="1">
    <location>
        <begin position="469"/>
        <end position="488"/>
    </location>
</feature>
<feature type="domain" description="NACHT" evidence="2">
    <location>
        <begin position="146"/>
        <end position="239"/>
    </location>
</feature>
<evidence type="ECO:0000313" key="3">
    <source>
        <dbReference type="EMBL" id="TDC00964.1"/>
    </source>
</evidence>